<evidence type="ECO:0000313" key="1">
    <source>
        <dbReference type="EMBL" id="AGQ20307.1"/>
    </source>
</evidence>
<dbReference type="GeneID" id="17428750"/>
<keyword evidence="2" id="KW-1185">Reference proteome</keyword>
<dbReference type="Proteomes" id="UP000204024">
    <property type="component" value="Segment"/>
</dbReference>
<sequence>MKFYINCSNSLISSASFNMSTLNERLVLGSSGSTSVTVTGLLYTSAGSLIKL</sequence>
<gene>
    <name evidence="1" type="ORF">CalGV048</name>
</gene>
<dbReference type="RefSeq" id="YP_008719996.1">
    <property type="nucleotide sequence ID" value="NC_022646.1"/>
</dbReference>
<reference evidence="1 2" key="1">
    <citation type="journal article" date="2013" name="Arch. Virol.">
        <title>Comparative analysis of the genomes of Clostera anastomosis (L.) granulovirus and Clostera anachoreta granulovirus.</title>
        <authorList>
            <person name="Liang Z."/>
            <person name="Zhang X."/>
            <person name="Yin X."/>
            <person name="Song X."/>
            <person name="Shao X."/>
            <person name="Wang L."/>
        </authorList>
    </citation>
    <scope>NUCLEOTIDE SEQUENCE [LARGE SCALE GENOMIC DNA]</scope>
    <source>
        <strain evidence="1">CaLGV-Henan</strain>
    </source>
</reference>
<name>U5KAT2_9BBAC</name>
<protein>
    <submittedName>
        <fullName evidence="1">Uncharacterized protein</fullName>
    </submittedName>
</protein>
<accession>U5KAT2</accession>
<dbReference type="EMBL" id="KC179784">
    <property type="protein sequence ID" value="AGQ20307.1"/>
    <property type="molecule type" value="Genomic_DNA"/>
</dbReference>
<dbReference type="KEGG" id="vg:17428750"/>
<evidence type="ECO:0000313" key="2">
    <source>
        <dbReference type="Proteomes" id="UP000204024"/>
    </source>
</evidence>
<organism evidence="1 2">
    <name type="scientific">Clostera anastomosis granulovirus A</name>
    <dbReference type="NCBI Taxonomy" id="1986289"/>
    <lineage>
        <taxon>Viruses</taxon>
        <taxon>Viruses incertae sedis</taxon>
        <taxon>Naldaviricetes</taxon>
        <taxon>Lefavirales</taxon>
        <taxon>Baculoviridae</taxon>
        <taxon>Betabaculovirus</taxon>
        <taxon>Betabaculovirus clanastomosis</taxon>
    </lineage>
</organism>
<proteinExistence type="predicted"/>